<dbReference type="PANTHER" id="PTHR16222:SF12">
    <property type="entry name" value="ADP-RIBOSYLGLYCOHYDROLASE-RELATED"/>
    <property type="match status" value="1"/>
</dbReference>
<protein>
    <submittedName>
        <fullName evidence="1">ADP-ribosylglycohydrolase family protein</fullName>
    </submittedName>
</protein>
<accession>A0ABW4HGG1</accession>
<organism evidence="1 2">
    <name type="scientific">Flavobacterium artemisiae</name>
    <dbReference type="NCBI Taxonomy" id="2126556"/>
    <lineage>
        <taxon>Bacteria</taxon>
        <taxon>Pseudomonadati</taxon>
        <taxon>Bacteroidota</taxon>
        <taxon>Flavobacteriia</taxon>
        <taxon>Flavobacteriales</taxon>
        <taxon>Flavobacteriaceae</taxon>
        <taxon>Flavobacterium</taxon>
    </lineage>
</organism>
<dbReference type="InterPro" id="IPR036705">
    <property type="entry name" value="Ribosyl_crysJ1_sf"/>
</dbReference>
<dbReference type="SUPFAM" id="SSF101478">
    <property type="entry name" value="ADP-ribosylglycohydrolase"/>
    <property type="match status" value="1"/>
</dbReference>
<dbReference type="PANTHER" id="PTHR16222">
    <property type="entry name" value="ADP-RIBOSYLGLYCOHYDROLASE"/>
    <property type="match status" value="1"/>
</dbReference>
<dbReference type="EMBL" id="JBHUDZ010000016">
    <property type="protein sequence ID" value="MFD1604450.1"/>
    <property type="molecule type" value="Genomic_DNA"/>
</dbReference>
<comment type="caution">
    <text evidence="1">The sequence shown here is derived from an EMBL/GenBank/DDBJ whole genome shotgun (WGS) entry which is preliminary data.</text>
</comment>
<gene>
    <name evidence="1" type="ORF">ACFSC2_17065</name>
</gene>
<dbReference type="Gene3D" id="1.10.4080.10">
    <property type="entry name" value="ADP-ribosylation/Crystallin J1"/>
    <property type="match status" value="1"/>
</dbReference>
<dbReference type="RefSeq" id="WP_379815539.1">
    <property type="nucleotide sequence ID" value="NZ_JBHUDZ010000016.1"/>
</dbReference>
<name>A0ABW4HGG1_9FLAO</name>
<dbReference type="InterPro" id="IPR005502">
    <property type="entry name" value="Ribosyl_crysJ1"/>
</dbReference>
<sequence length="309" mass="34360">MDHIDNTYRIENAKKSLLGVSIGDAFGDSFFGDLDQISECIHLRQIPETKWEFTDDTVMSIAVFEELERNGDIDQENLIKQFCINHDLDANRGYGATLRRLLREVQNGENWHEVSKRAFEGQGSMGNGAAMRVCPIGAFHFDNFQKVKELAIKSAEITHSNIEAITGAVAVAIGTALTAQMKFDKKMLTPADFIDKILNELPDSDTKAKISKSKSVPYNYNIETVKSILGNGINMTAQDTVPFALWCTSYNLQNFEEGLWKAVSILGDRDTICAMVGGMSIMSSDGLNIPYSWADSVESFDKSIFRGNK</sequence>
<dbReference type="Proteomes" id="UP001597138">
    <property type="component" value="Unassembled WGS sequence"/>
</dbReference>
<evidence type="ECO:0000313" key="2">
    <source>
        <dbReference type="Proteomes" id="UP001597138"/>
    </source>
</evidence>
<dbReference type="InterPro" id="IPR050792">
    <property type="entry name" value="ADP-ribosylglycohydrolase"/>
</dbReference>
<proteinExistence type="predicted"/>
<evidence type="ECO:0000313" key="1">
    <source>
        <dbReference type="EMBL" id="MFD1604450.1"/>
    </source>
</evidence>
<dbReference type="Pfam" id="PF03747">
    <property type="entry name" value="ADP_ribosyl_GH"/>
    <property type="match status" value="1"/>
</dbReference>
<keyword evidence="2" id="KW-1185">Reference proteome</keyword>
<reference evidence="2" key="1">
    <citation type="journal article" date="2019" name="Int. J. Syst. Evol. Microbiol.">
        <title>The Global Catalogue of Microorganisms (GCM) 10K type strain sequencing project: providing services to taxonomists for standard genome sequencing and annotation.</title>
        <authorList>
            <consortium name="The Broad Institute Genomics Platform"/>
            <consortium name="The Broad Institute Genome Sequencing Center for Infectious Disease"/>
            <person name="Wu L."/>
            <person name="Ma J."/>
        </authorList>
    </citation>
    <scope>NUCLEOTIDE SEQUENCE [LARGE SCALE GENOMIC DNA]</scope>
    <source>
        <strain evidence="2">CCUG 70865</strain>
    </source>
</reference>